<name>A0ABS4FYX7_9BACL</name>
<keyword evidence="1" id="KW-0812">Transmembrane</keyword>
<comment type="caution">
    <text evidence="2">The sequence shown here is derived from an EMBL/GenBank/DDBJ whole genome shotgun (WGS) entry which is preliminary data.</text>
</comment>
<evidence type="ECO:0000256" key="1">
    <source>
        <dbReference type="SAM" id="Phobius"/>
    </source>
</evidence>
<dbReference type="Proteomes" id="UP001519272">
    <property type="component" value="Unassembled WGS sequence"/>
</dbReference>
<keyword evidence="1" id="KW-0472">Membrane</keyword>
<feature type="transmembrane region" description="Helical" evidence="1">
    <location>
        <begin position="6"/>
        <end position="24"/>
    </location>
</feature>
<proteinExistence type="predicted"/>
<protein>
    <submittedName>
        <fullName evidence="2">Uncharacterized protein</fullName>
    </submittedName>
</protein>
<reference evidence="2 3" key="1">
    <citation type="submission" date="2021-03" db="EMBL/GenBank/DDBJ databases">
        <title>Genomic Encyclopedia of Type Strains, Phase IV (KMG-IV): sequencing the most valuable type-strain genomes for metagenomic binning, comparative biology and taxonomic classification.</title>
        <authorList>
            <person name="Goeker M."/>
        </authorList>
    </citation>
    <scope>NUCLEOTIDE SEQUENCE [LARGE SCALE GENOMIC DNA]</scope>
    <source>
        <strain evidence="2 3">DSM 14349</strain>
    </source>
</reference>
<gene>
    <name evidence="2" type="ORF">J2Z32_004456</name>
</gene>
<sequence>MRDFKIRLIIIILCIGIFSLIIYFQRDKYSEVSQDLIYEVATRENFKILDYEIKNDVERPFAYVFFERRYKIGVYWIMVKNNKLNYGEMLLMGGSSKSKVETIGMGSGYPYELIRIHDEDILNKGKVILFSFGNKKQYQLSMNKNKKDYMIVGDYEEGVQSSSSSLVILDDNDQIIYEEDL</sequence>
<dbReference type="EMBL" id="JAGGKG010000035">
    <property type="protein sequence ID" value="MBP1907775.1"/>
    <property type="molecule type" value="Genomic_DNA"/>
</dbReference>
<accession>A0ABS4FYX7</accession>
<dbReference type="RefSeq" id="WP_210091351.1">
    <property type="nucleotide sequence ID" value="NZ_JAGGKG010000035.1"/>
</dbReference>
<organism evidence="2 3">
    <name type="scientific">Paenibacillus turicensis</name>
    <dbReference type="NCBI Taxonomy" id="160487"/>
    <lineage>
        <taxon>Bacteria</taxon>
        <taxon>Bacillati</taxon>
        <taxon>Bacillota</taxon>
        <taxon>Bacilli</taxon>
        <taxon>Bacillales</taxon>
        <taxon>Paenibacillaceae</taxon>
        <taxon>Paenibacillus</taxon>
    </lineage>
</organism>
<keyword evidence="1" id="KW-1133">Transmembrane helix</keyword>
<keyword evidence="3" id="KW-1185">Reference proteome</keyword>
<evidence type="ECO:0000313" key="2">
    <source>
        <dbReference type="EMBL" id="MBP1907775.1"/>
    </source>
</evidence>
<evidence type="ECO:0000313" key="3">
    <source>
        <dbReference type="Proteomes" id="UP001519272"/>
    </source>
</evidence>